<feature type="region of interest" description="Disordered" evidence="1">
    <location>
        <begin position="174"/>
        <end position="195"/>
    </location>
</feature>
<dbReference type="Proteomes" id="UP000294894">
    <property type="component" value="Chromosome"/>
</dbReference>
<evidence type="ECO:0000313" key="4">
    <source>
        <dbReference type="Proteomes" id="UP000294894"/>
    </source>
</evidence>
<evidence type="ECO:0000313" key="3">
    <source>
        <dbReference type="EMBL" id="QBR91086.1"/>
    </source>
</evidence>
<evidence type="ECO:0000259" key="2">
    <source>
        <dbReference type="Pfam" id="PF00144"/>
    </source>
</evidence>
<evidence type="ECO:0000256" key="1">
    <source>
        <dbReference type="SAM" id="MobiDB-lite"/>
    </source>
</evidence>
<dbReference type="PANTHER" id="PTHR46825">
    <property type="entry name" value="D-ALANYL-D-ALANINE-CARBOXYPEPTIDASE/ENDOPEPTIDASE AMPH"/>
    <property type="match status" value="1"/>
</dbReference>
<dbReference type="EMBL" id="CP038267">
    <property type="protein sequence ID" value="QBR91086.1"/>
    <property type="molecule type" value="Genomic_DNA"/>
</dbReference>
<reference evidence="3 4" key="1">
    <citation type="submission" date="2019-03" db="EMBL/GenBank/DDBJ databases">
        <title>Three New Species of Nocardioides, Nocardioides euryhalodurans sp. nov., Nocardioides seonyuensis sp. nov. and Nocardioides eburneoflavus sp. nov., Iolated from Soil.</title>
        <authorList>
            <person name="Roh S.G."/>
            <person name="Lee C."/>
            <person name="Kim M.-K."/>
            <person name="Kim S.B."/>
        </authorList>
    </citation>
    <scope>NUCLEOTIDE SEQUENCE [LARGE SCALE GENOMIC DNA]</scope>
    <source>
        <strain evidence="3 4">MMS17-SY117</strain>
    </source>
</reference>
<dbReference type="InterPro" id="IPR012338">
    <property type="entry name" value="Beta-lactam/transpept-like"/>
</dbReference>
<dbReference type="PANTHER" id="PTHR46825:SF9">
    <property type="entry name" value="BETA-LACTAMASE-RELATED DOMAIN-CONTAINING PROTEIN"/>
    <property type="match status" value="1"/>
</dbReference>
<keyword evidence="4" id="KW-1185">Reference proteome</keyword>
<dbReference type="InterPro" id="IPR050491">
    <property type="entry name" value="AmpC-like"/>
</dbReference>
<gene>
    <name evidence="3" type="ORF">EXE57_01485</name>
</gene>
<dbReference type="GO" id="GO:0016787">
    <property type="term" value="F:hydrolase activity"/>
    <property type="evidence" value="ECO:0007669"/>
    <property type="project" value="UniProtKB-KW"/>
</dbReference>
<dbReference type="AlphaFoldDB" id="A0A4P7GGY7"/>
<sequence length="315" mass="33448">MPRTAEAPEAVVAAAAPSHRRLSVGGLVGGEAVTWAGDPSGCFQIGSVTKVFTGLLLATYVVDGTVALDDPVGALVDDLSGPVRDVTLEQLATHTSGLPRIPKELWSRALSRHPDPYGDVDHEALVRSLASTRLKRRRRPAYSNLGAGLLGHALAVRAGRPYADLVRERVSDPLGLRSTGVDPGDGLPGHRRRGRPRTQAWTFDALAGCGALWSTLADLQRFLAAQLEPPPGPLGDAIRLSQQPRVPGARMDHCLGWLRWHGSDGVLLWHNGGTAGYRSFVGVDPDHRVAVVALTASDRSVDGLGIRLVQALTQG</sequence>
<proteinExistence type="predicted"/>
<keyword evidence="3" id="KW-0378">Hydrolase</keyword>
<dbReference type="KEGG" id="noy:EXE57_01485"/>
<protein>
    <submittedName>
        <fullName evidence="3">Class A beta-lactamase-related serine hydrolase</fullName>
    </submittedName>
</protein>
<dbReference type="Pfam" id="PF00144">
    <property type="entry name" value="Beta-lactamase"/>
    <property type="match status" value="1"/>
</dbReference>
<dbReference type="RefSeq" id="WP_135073335.1">
    <property type="nucleotide sequence ID" value="NZ_CP038267.1"/>
</dbReference>
<accession>A0A4P7GGY7</accession>
<feature type="domain" description="Beta-lactamase-related" evidence="2">
    <location>
        <begin position="38"/>
        <end position="301"/>
    </location>
</feature>
<name>A0A4P7GGY7_9ACTN</name>
<dbReference type="OrthoDB" id="3171327at2"/>
<dbReference type="InterPro" id="IPR001466">
    <property type="entry name" value="Beta-lactam-related"/>
</dbReference>
<dbReference type="SUPFAM" id="SSF56601">
    <property type="entry name" value="beta-lactamase/transpeptidase-like"/>
    <property type="match status" value="1"/>
</dbReference>
<dbReference type="Gene3D" id="3.40.710.10">
    <property type="entry name" value="DD-peptidase/beta-lactamase superfamily"/>
    <property type="match status" value="1"/>
</dbReference>
<organism evidence="3 4">
    <name type="scientific">Nocardioides euryhalodurans</name>
    <dbReference type="NCBI Taxonomy" id="2518370"/>
    <lineage>
        <taxon>Bacteria</taxon>
        <taxon>Bacillati</taxon>
        <taxon>Actinomycetota</taxon>
        <taxon>Actinomycetes</taxon>
        <taxon>Propionibacteriales</taxon>
        <taxon>Nocardioidaceae</taxon>
        <taxon>Nocardioides</taxon>
    </lineage>
</organism>